<sequence>MNLPSPLRLHKSEIAANFFEPDMSESLLVLCLQSLSHGWGMLINTFEDLEPHHLSHFRSLTGKPIWSIGPVLPPSFAGKAGRGKMADISEDELVPWLDSQRPRSVVYVSFGSHAFLSKRQTVALARGLEASGQPFVWAIKVTPKLEPSTADSAADGIQSHFPDGFEERMKNKGLGLIIWGWAPQLLILSHPSVGAFMTHCGWNSTLESITLGVPLITWPMSGDQNFNSKQVAEQFGIGIQFCQHRDGIPDEKRVKEVVRLVLTEDEGEEMRRRAKKLKEMTSKAVGEGGSSKVNLQAFVSEMS</sequence>
<dbReference type="InterPro" id="IPR035595">
    <property type="entry name" value="UDP_glycos_trans_CS"/>
</dbReference>
<comment type="similarity">
    <text evidence="1 3">Belongs to the UDP-glycosyltransferase family.</text>
</comment>
<dbReference type="GO" id="GO:0008194">
    <property type="term" value="F:UDP-glycosyltransferase activity"/>
    <property type="evidence" value="ECO:0007669"/>
    <property type="project" value="InterPro"/>
</dbReference>
<evidence type="ECO:0000256" key="3">
    <source>
        <dbReference type="RuleBase" id="RU003718"/>
    </source>
</evidence>
<dbReference type="InterPro" id="IPR002213">
    <property type="entry name" value="UDP_glucos_trans"/>
</dbReference>
<dbReference type="FunFam" id="3.40.50.2000:FF:000064">
    <property type="entry name" value="Glycosyltransferase"/>
    <property type="match status" value="1"/>
</dbReference>
<dbReference type="PROSITE" id="PS00375">
    <property type="entry name" value="UDPGT"/>
    <property type="match status" value="1"/>
</dbReference>
<keyword evidence="3" id="KW-0328">Glycosyltransferase</keyword>
<dbReference type="Pfam" id="PF00201">
    <property type="entry name" value="UDPGT"/>
    <property type="match status" value="1"/>
</dbReference>
<name>A9NQK6_PICSI</name>
<dbReference type="CAZy" id="GT1">
    <property type="family name" value="Glycosyltransferase Family 1"/>
</dbReference>
<evidence type="ECO:0000256" key="1">
    <source>
        <dbReference type="ARBA" id="ARBA00009995"/>
    </source>
</evidence>
<keyword evidence="2 3" id="KW-0808">Transferase</keyword>
<protein>
    <submittedName>
        <fullName evidence="4">Uncharacterized protein</fullName>
    </submittedName>
</protein>
<dbReference type="PANTHER" id="PTHR48045">
    <property type="entry name" value="UDP-GLYCOSYLTRANSFERASE 72B1"/>
    <property type="match status" value="1"/>
</dbReference>
<organism evidence="4">
    <name type="scientific">Picea sitchensis</name>
    <name type="common">Sitka spruce</name>
    <name type="synonym">Pinus sitchensis</name>
    <dbReference type="NCBI Taxonomy" id="3332"/>
    <lineage>
        <taxon>Eukaryota</taxon>
        <taxon>Viridiplantae</taxon>
        <taxon>Streptophyta</taxon>
        <taxon>Embryophyta</taxon>
        <taxon>Tracheophyta</taxon>
        <taxon>Spermatophyta</taxon>
        <taxon>Pinopsida</taxon>
        <taxon>Pinidae</taxon>
        <taxon>Conifers I</taxon>
        <taxon>Pinales</taxon>
        <taxon>Pinaceae</taxon>
        <taxon>Picea</taxon>
    </lineage>
</organism>
<proteinExistence type="evidence at transcript level"/>
<dbReference type="EMBL" id="EF083575">
    <property type="protein sequence ID" value="ABK22917.1"/>
    <property type="molecule type" value="mRNA"/>
</dbReference>
<dbReference type="Gene3D" id="3.40.50.2000">
    <property type="entry name" value="Glycogen Phosphorylase B"/>
    <property type="match status" value="2"/>
</dbReference>
<evidence type="ECO:0000256" key="2">
    <source>
        <dbReference type="ARBA" id="ARBA00022679"/>
    </source>
</evidence>
<dbReference type="SUPFAM" id="SSF53756">
    <property type="entry name" value="UDP-Glycosyltransferase/glycogen phosphorylase"/>
    <property type="match status" value="1"/>
</dbReference>
<reference evidence="4" key="1">
    <citation type="journal article" date="2008" name="BMC Genomics">
        <title>A conifer genomics resource of 200,000 spruce (Picea spp.) ESTs and 6,464 high-quality, sequence-finished full-length cDNAs for Sitka spruce (Picea sitchensis).</title>
        <authorList>
            <person name="Ralph S.G."/>
            <person name="Chun H.J."/>
            <person name="Kolosova N."/>
            <person name="Cooper D."/>
            <person name="Oddy C."/>
            <person name="Ritland C.E."/>
            <person name="Kirkpatrick R."/>
            <person name="Moore R."/>
            <person name="Barber S."/>
            <person name="Holt R.A."/>
            <person name="Jones S.J."/>
            <person name="Marra M.A."/>
            <person name="Douglas C.J."/>
            <person name="Ritland K."/>
            <person name="Bohlmann J."/>
        </authorList>
    </citation>
    <scope>NUCLEOTIDE SEQUENCE</scope>
    <source>
        <tissue evidence="4">Green portion of the leader tissue</tissue>
    </source>
</reference>
<dbReference type="PANTHER" id="PTHR48045:SF34">
    <property type="entry name" value="ISOFLAVONE 7-O-GLUCOSYLTRANSFERASE 1-LIKE"/>
    <property type="match status" value="1"/>
</dbReference>
<evidence type="ECO:0000313" key="4">
    <source>
        <dbReference type="EMBL" id="ABK22917.1"/>
    </source>
</evidence>
<dbReference type="CDD" id="cd03784">
    <property type="entry name" value="GT1_Gtf-like"/>
    <property type="match status" value="1"/>
</dbReference>
<accession>A9NQK6</accession>
<dbReference type="AlphaFoldDB" id="A9NQK6"/>